<feature type="domain" description="N-acetyltransferase" evidence="1">
    <location>
        <begin position="5"/>
        <end position="160"/>
    </location>
</feature>
<dbReference type="Proteomes" id="UP000620559">
    <property type="component" value="Unassembled WGS sequence"/>
</dbReference>
<dbReference type="SUPFAM" id="SSF55729">
    <property type="entry name" value="Acyl-CoA N-acyltransferases (Nat)"/>
    <property type="match status" value="1"/>
</dbReference>
<dbReference type="Pfam" id="PF13508">
    <property type="entry name" value="Acetyltransf_7"/>
    <property type="match status" value="1"/>
</dbReference>
<evidence type="ECO:0000313" key="2">
    <source>
        <dbReference type="EMBL" id="MBE9214248.1"/>
    </source>
</evidence>
<dbReference type="InterPro" id="IPR000182">
    <property type="entry name" value="GNAT_dom"/>
</dbReference>
<dbReference type="GO" id="GO:0016747">
    <property type="term" value="F:acyltransferase activity, transferring groups other than amino-acyl groups"/>
    <property type="evidence" value="ECO:0007669"/>
    <property type="project" value="InterPro"/>
</dbReference>
<organism evidence="2 3">
    <name type="scientific">Plectonema cf. radiosum LEGE 06105</name>
    <dbReference type="NCBI Taxonomy" id="945769"/>
    <lineage>
        <taxon>Bacteria</taxon>
        <taxon>Bacillati</taxon>
        <taxon>Cyanobacteriota</taxon>
        <taxon>Cyanophyceae</taxon>
        <taxon>Oscillatoriophycideae</taxon>
        <taxon>Oscillatoriales</taxon>
        <taxon>Microcoleaceae</taxon>
        <taxon>Plectonema</taxon>
    </lineage>
</organism>
<comment type="caution">
    <text evidence="2">The sequence shown here is derived from an EMBL/GenBank/DDBJ whole genome shotgun (WGS) entry which is preliminary data.</text>
</comment>
<dbReference type="RefSeq" id="WP_193921830.1">
    <property type="nucleotide sequence ID" value="NZ_JADEWL010000054.1"/>
</dbReference>
<dbReference type="Gene3D" id="3.40.630.30">
    <property type="match status" value="1"/>
</dbReference>
<reference evidence="2" key="1">
    <citation type="submission" date="2020-10" db="EMBL/GenBank/DDBJ databases">
        <authorList>
            <person name="Castelo-Branco R."/>
            <person name="Eusebio N."/>
            <person name="Adriana R."/>
            <person name="Vieira A."/>
            <person name="Brugerolle De Fraissinette N."/>
            <person name="Rezende De Castro R."/>
            <person name="Schneider M.P."/>
            <person name="Vasconcelos V."/>
            <person name="Leao P.N."/>
        </authorList>
    </citation>
    <scope>NUCLEOTIDE SEQUENCE</scope>
    <source>
        <strain evidence="2">LEGE 06105</strain>
    </source>
</reference>
<evidence type="ECO:0000313" key="3">
    <source>
        <dbReference type="Proteomes" id="UP000620559"/>
    </source>
</evidence>
<dbReference type="CDD" id="cd04301">
    <property type="entry name" value="NAT_SF"/>
    <property type="match status" value="1"/>
</dbReference>
<evidence type="ECO:0000259" key="1">
    <source>
        <dbReference type="PROSITE" id="PS51186"/>
    </source>
</evidence>
<proteinExistence type="predicted"/>
<dbReference type="EMBL" id="JADEWL010000054">
    <property type="protein sequence ID" value="MBE9214248.1"/>
    <property type="molecule type" value="Genomic_DNA"/>
</dbReference>
<dbReference type="AlphaFoldDB" id="A0A8J7F4T1"/>
<sequence>MDTTATIRPAKPGDTEAIMNLTDAIALFEGEELEELGNMLAGYFDGSLGEEHSWIVCEDDGVVGVAYFAPEQYAYGTWNLYLIAVHPKHQGKGNGTAMLRQVEQTLFSKGERLLLVETSGLPNFELTRKFYRKQGYEEEARIREFYKAGDDKIIFRKALVTPLS</sequence>
<dbReference type="PROSITE" id="PS51186">
    <property type="entry name" value="GNAT"/>
    <property type="match status" value="1"/>
</dbReference>
<protein>
    <submittedName>
        <fullName evidence="2">GNAT family N-acetyltransferase</fullName>
    </submittedName>
</protein>
<name>A0A8J7F4T1_9CYAN</name>
<gene>
    <name evidence="2" type="ORF">IQ247_16495</name>
</gene>
<accession>A0A8J7F4T1</accession>
<dbReference type="InterPro" id="IPR016181">
    <property type="entry name" value="Acyl_CoA_acyltransferase"/>
</dbReference>
<keyword evidence="3" id="KW-1185">Reference proteome</keyword>